<dbReference type="CDD" id="cd00038">
    <property type="entry name" value="CAP_ED"/>
    <property type="match status" value="1"/>
</dbReference>
<dbReference type="InterPro" id="IPR000595">
    <property type="entry name" value="cNMP-bd_dom"/>
</dbReference>
<evidence type="ECO:0000256" key="1">
    <source>
        <dbReference type="ARBA" id="ARBA00023015"/>
    </source>
</evidence>
<evidence type="ECO:0000313" key="5">
    <source>
        <dbReference type="EMBL" id="UYO41681.1"/>
    </source>
</evidence>
<protein>
    <submittedName>
        <fullName evidence="5">Crp/Fnr family transcriptional regulator</fullName>
    </submittedName>
</protein>
<dbReference type="GO" id="GO:0003677">
    <property type="term" value="F:DNA binding"/>
    <property type="evidence" value="ECO:0007669"/>
    <property type="project" value="UniProtKB-KW"/>
</dbReference>
<dbReference type="SUPFAM" id="SSF51206">
    <property type="entry name" value="cAMP-binding domain-like"/>
    <property type="match status" value="1"/>
</dbReference>
<dbReference type="RefSeq" id="WP_264055189.1">
    <property type="nucleotide sequence ID" value="NZ_CP076679.1"/>
</dbReference>
<evidence type="ECO:0000256" key="2">
    <source>
        <dbReference type="ARBA" id="ARBA00023125"/>
    </source>
</evidence>
<dbReference type="Pfam" id="PF13545">
    <property type="entry name" value="HTH_Crp_2"/>
    <property type="match status" value="1"/>
</dbReference>
<dbReference type="Gene3D" id="2.60.120.10">
    <property type="entry name" value="Jelly Rolls"/>
    <property type="match status" value="1"/>
</dbReference>
<dbReference type="InterPro" id="IPR036390">
    <property type="entry name" value="WH_DNA-bd_sf"/>
</dbReference>
<dbReference type="InterPro" id="IPR036388">
    <property type="entry name" value="WH-like_DNA-bd_sf"/>
</dbReference>
<evidence type="ECO:0000256" key="3">
    <source>
        <dbReference type="ARBA" id="ARBA00023163"/>
    </source>
</evidence>
<evidence type="ECO:0000259" key="4">
    <source>
        <dbReference type="PROSITE" id="PS51063"/>
    </source>
</evidence>
<dbReference type="SUPFAM" id="SSF46785">
    <property type="entry name" value="Winged helix' DNA-binding domain"/>
    <property type="match status" value="1"/>
</dbReference>
<dbReference type="InterPro" id="IPR014710">
    <property type="entry name" value="RmlC-like_jellyroll"/>
</dbReference>
<dbReference type="PROSITE" id="PS51063">
    <property type="entry name" value="HTH_CRP_2"/>
    <property type="match status" value="1"/>
</dbReference>
<dbReference type="EMBL" id="CP076676">
    <property type="protein sequence ID" value="UYO41681.1"/>
    <property type="molecule type" value="Genomic_DNA"/>
</dbReference>
<evidence type="ECO:0000313" key="6">
    <source>
        <dbReference type="Proteomes" id="UP001163166"/>
    </source>
</evidence>
<keyword evidence="1" id="KW-0805">Transcription regulation</keyword>
<dbReference type="Pfam" id="PF00027">
    <property type="entry name" value="cNMP_binding"/>
    <property type="match status" value="1"/>
</dbReference>
<sequence length="264" mass="29210">MRTGFAFTNLANRLTSLAELSDQDLELLAGMPATIRHLKPHERLRQGERSDDCCVVLQGYLCWREGDRGDALITSIHVPGDVPDLHTILAPSRQATLNALGPAVVALVPHAFFRSIAAQSRQMAHALAMLALADVSALRNWVVNLGARDSLTRVTHLLCEIATRLQAVGQARDYCFPSPFTQSDLAAACGISAVHANRIIQDLRHSAWLHWRSKTITITNWDALVQVSGFTPDYLHLRRVPHIERSCETIPHRIADRGNQIATL</sequence>
<dbReference type="AlphaFoldDB" id="A0AAX3E3L9"/>
<keyword evidence="2" id="KW-0238">DNA-binding</keyword>
<dbReference type="InterPro" id="IPR012318">
    <property type="entry name" value="HTH_CRP"/>
</dbReference>
<reference evidence="5" key="1">
    <citation type="journal article" date="2022" name="Biol. Control">
        <title>In silico genomic analysis of Rhodopseudomonas palustris strains revealed potential biocontrol agents and crop yield enhancers.</title>
        <authorList>
            <person name="Surachat K."/>
            <person name="Kantachote D."/>
            <person name="Deachamag P."/>
            <person name="Wonglapsuwan M."/>
        </authorList>
    </citation>
    <scope>NUCLEOTIDE SEQUENCE</scope>
    <source>
        <strain evidence="5">TLS06</strain>
    </source>
</reference>
<dbReference type="Gene3D" id="1.10.10.10">
    <property type="entry name" value="Winged helix-like DNA-binding domain superfamily/Winged helix DNA-binding domain"/>
    <property type="match status" value="1"/>
</dbReference>
<organism evidence="5 6">
    <name type="scientific">Rhodopseudomonas palustris</name>
    <dbReference type="NCBI Taxonomy" id="1076"/>
    <lineage>
        <taxon>Bacteria</taxon>
        <taxon>Pseudomonadati</taxon>
        <taxon>Pseudomonadota</taxon>
        <taxon>Alphaproteobacteria</taxon>
        <taxon>Hyphomicrobiales</taxon>
        <taxon>Nitrobacteraceae</taxon>
        <taxon>Rhodopseudomonas</taxon>
    </lineage>
</organism>
<proteinExistence type="predicted"/>
<dbReference type="Proteomes" id="UP001163166">
    <property type="component" value="Chromosome"/>
</dbReference>
<name>A0AAX3E3L9_RHOPL</name>
<dbReference type="InterPro" id="IPR018490">
    <property type="entry name" value="cNMP-bd_dom_sf"/>
</dbReference>
<keyword evidence="3" id="KW-0804">Transcription</keyword>
<accession>A0AAX3E3L9</accession>
<feature type="domain" description="HTH crp-type" evidence="4">
    <location>
        <begin position="148"/>
        <end position="222"/>
    </location>
</feature>
<gene>
    <name evidence="5" type="ORF">KQX62_10495</name>
</gene>
<dbReference type="GO" id="GO:0006355">
    <property type="term" value="P:regulation of DNA-templated transcription"/>
    <property type="evidence" value="ECO:0007669"/>
    <property type="project" value="InterPro"/>
</dbReference>